<dbReference type="InterPro" id="IPR050624">
    <property type="entry name" value="HTH-type_Tx_Regulator"/>
</dbReference>
<dbReference type="Gene3D" id="1.10.357.10">
    <property type="entry name" value="Tetracycline Repressor, domain 2"/>
    <property type="match status" value="1"/>
</dbReference>
<proteinExistence type="predicted"/>
<dbReference type="AlphaFoldDB" id="A0A4R4E801"/>
<dbReference type="InterPro" id="IPR036271">
    <property type="entry name" value="Tet_transcr_reg_TetR-rel_C_sf"/>
</dbReference>
<dbReference type="PANTHER" id="PTHR43479:SF21">
    <property type="entry name" value="TRANSCRIPTIONAL REGULATOR, TETR FAMILY"/>
    <property type="match status" value="1"/>
</dbReference>
<dbReference type="PANTHER" id="PTHR43479">
    <property type="entry name" value="ACREF/ENVCD OPERON REPRESSOR-RELATED"/>
    <property type="match status" value="1"/>
</dbReference>
<evidence type="ECO:0000259" key="3">
    <source>
        <dbReference type="PROSITE" id="PS50977"/>
    </source>
</evidence>
<organism evidence="4 5">
    <name type="scientific">Paenibacillus albiflavus</name>
    <dbReference type="NCBI Taxonomy" id="2545760"/>
    <lineage>
        <taxon>Bacteria</taxon>
        <taxon>Bacillati</taxon>
        <taxon>Bacillota</taxon>
        <taxon>Bacilli</taxon>
        <taxon>Bacillales</taxon>
        <taxon>Paenibacillaceae</taxon>
        <taxon>Paenibacillus</taxon>
    </lineage>
</organism>
<dbReference type="SUPFAM" id="SSF48498">
    <property type="entry name" value="Tetracyclin repressor-like, C-terminal domain"/>
    <property type="match status" value="1"/>
</dbReference>
<dbReference type="InterPro" id="IPR001647">
    <property type="entry name" value="HTH_TetR"/>
</dbReference>
<dbReference type="EMBL" id="SKFG01000021">
    <property type="protein sequence ID" value="TCZ75267.1"/>
    <property type="molecule type" value="Genomic_DNA"/>
</dbReference>
<dbReference type="PROSITE" id="PS50977">
    <property type="entry name" value="HTH_TETR_2"/>
    <property type="match status" value="1"/>
</dbReference>
<comment type="caution">
    <text evidence="4">The sequence shown here is derived from an EMBL/GenBank/DDBJ whole genome shotgun (WGS) entry which is preliminary data.</text>
</comment>
<dbReference type="RefSeq" id="WP_132419434.1">
    <property type="nucleotide sequence ID" value="NZ_SKFG01000021.1"/>
</dbReference>
<dbReference type="GO" id="GO:0003677">
    <property type="term" value="F:DNA binding"/>
    <property type="evidence" value="ECO:0007669"/>
    <property type="project" value="UniProtKB-UniRule"/>
</dbReference>
<keyword evidence="1 2" id="KW-0238">DNA-binding</keyword>
<feature type="domain" description="HTH tetR-type" evidence="3">
    <location>
        <begin position="9"/>
        <end position="69"/>
    </location>
</feature>
<dbReference type="OrthoDB" id="113732at2"/>
<feature type="DNA-binding region" description="H-T-H motif" evidence="2">
    <location>
        <begin position="32"/>
        <end position="51"/>
    </location>
</feature>
<evidence type="ECO:0000313" key="5">
    <source>
        <dbReference type="Proteomes" id="UP000295418"/>
    </source>
</evidence>
<keyword evidence="5" id="KW-1185">Reference proteome</keyword>
<evidence type="ECO:0000313" key="4">
    <source>
        <dbReference type="EMBL" id="TCZ75267.1"/>
    </source>
</evidence>
<dbReference type="Pfam" id="PF00440">
    <property type="entry name" value="TetR_N"/>
    <property type="match status" value="1"/>
</dbReference>
<name>A0A4R4E801_9BACL</name>
<gene>
    <name evidence="4" type="ORF">E0485_17900</name>
</gene>
<accession>A0A4R4E801</accession>
<dbReference type="Proteomes" id="UP000295418">
    <property type="component" value="Unassembled WGS sequence"/>
</dbReference>
<evidence type="ECO:0000256" key="1">
    <source>
        <dbReference type="ARBA" id="ARBA00023125"/>
    </source>
</evidence>
<sequence length="197" mass="23028">MNGFEKRAKSIKTKIMRTTLEMLRTSDPKRIRIADISKTANVSQVTIYNYFGSKELLLREAFISYVDKALLDFEDYMNEERLLKERIEYILFLEKESFKEFPPRLIKEMLLNDHELAKYVEVQYQNKKIPIITQMIEEGKNSGEISDDVTTANVLALIQLYMNQYEMMLGLAEQSGDMDAFFEGMVHMLFYGICGKP</sequence>
<evidence type="ECO:0000256" key="2">
    <source>
        <dbReference type="PROSITE-ProRule" id="PRU00335"/>
    </source>
</evidence>
<dbReference type="InterPro" id="IPR009057">
    <property type="entry name" value="Homeodomain-like_sf"/>
</dbReference>
<reference evidence="4 5" key="1">
    <citation type="submission" date="2019-03" db="EMBL/GenBank/DDBJ databases">
        <authorList>
            <person name="Kim M.K.M."/>
        </authorList>
    </citation>
    <scope>NUCLEOTIDE SEQUENCE [LARGE SCALE GENOMIC DNA]</scope>
    <source>
        <strain evidence="4 5">18JY21-1</strain>
    </source>
</reference>
<dbReference type="SUPFAM" id="SSF46689">
    <property type="entry name" value="Homeodomain-like"/>
    <property type="match status" value="1"/>
</dbReference>
<protein>
    <submittedName>
        <fullName evidence="4">TetR/AcrR family transcriptional regulator</fullName>
    </submittedName>
</protein>